<accession>A0A7W6C927</accession>
<keyword evidence="2 3" id="KW-0732">Signal</keyword>
<dbReference type="Proteomes" id="UP000565286">
    <property type="component" value="Unassembled WGS sequence"/>
</dbReference>
<comment type="caution">
    <text evidence="5">The sequence shown here is derived from an EMBL/GenBank/DDBJ whole genome shotgun (WGS) entry which is preliminary data.</text>
</comment>
<gene>
    <name evidence="5" type="ORF">GGQ73_003923</name>
</gene>
<sequence>MHFIRLLTIAASLSLAGTASAATIGVVAPQSGPYEMLGLQIRQGVKIAAAKVGLDVMEIHESCEEGSGGAIADGLVAAKVSIVVGFLCTETLPDALPTLKNAAIPAMTLSSRASGLMEDTLKSGWPLFRLAPSENDESEAVIAAILRDWKGHSFGLIDDGTIYSRELVDKIRAKLEESGLKPTFTDTMRPAQEQQVALVRRLARTGITHVFIGAERNDVAIIARDAAAENAPLTILSGDTMRAANIPVPMPTGVLAVTLPDVSTLPSAADAVSALRAANVEPEGYTLPAFAVTQIAAKLVELTQSEGKPAPTLLVGTTFETVIGPIVFNDRHELQTNPYRLQQWNGTAFVPVERAERSAQLPQP</sequence>
<dbReference type="AlphaFoldDB" id="A0A7W6C927"/>
<dbReference type="Gene3D" id="3.40.50.2300">
    <property type="match status" value="2"/>
</dbReference>
<dbReference type="SUPFAM" id="SSF53822">
    <property type="entry name" value="Periplasmic binding protein-like I"/>
    <property type="match status" value="1"/>
</dbReference>
<proteinExistence type="inferred from homology"/>
<dbReference type="Pfam" id="PF13458">
    <property type="entry name" value="Peripla_BP_6"/>
    <property type="match status" value="1"/>
</dbReference>
<dbReference type="RefSeq" id="WP_183897439.1">
    <property type="nucleotide sequence ID" value="NZ_JACIDV010000013.1"/>
</dbReference>
<feature type="signal peptide" evidence="3">
    <location>
        <begin position="1"/>
        <end position="21"/>
    </location>
</feature>
<comment type="similarity">
    <text evidence="1">Belongs to the leucine-binding protein family.</text>
</comment>
<evidence type="ECO:0000313" key="5">
    <source>
        <dbReference type="EMBL" id="MBB3947950.1"/>
    </source>
</evidence>
<evidence type="ECO:0000256" key="2">
    <source>
        <dbReference type="ARBA" id="ARBA00022729"/>
    </source>
</evidence>
<dbReference type="InterPro" id="IPR028082">
    <property type="entry name" value="Peripla_BP_I"/>
</dbReference>
<evidence type="ECO:0000256" key="1">
    <source>
        <dbReference type="ARBA" id="ARBA00010062"/>
    </source>
</evidence>
<evidence type="ECO:0000259" key="4">
    <source>
        <dbReference type="Pfam" id="PF13458"/>
    </source>
</evidence>
<dbReference type="EMBL" id="JACIDV010000013">
    <property type="protein sequence ID" value="MBB3947950.1"/>
    <property type="molecule type" value="Genomic_DNA"/>
</dbReference>
<keyword evidence="6" id="KW-1185">Reference proteome</keyword>
<organism evidence="5 6">
    <name type="scientific">Rhizobium skierniewicense</name>
    <dbReference type="NCBI Taxonomy" id="984260"/>
    <lineage>
        <taxon>Bacteria</taxon>
        <taxon>Pseudomonadati</taxon>
        <taxon>Pseudomonadota</taxon>
        <taxon>Alphaproteobacteria</taxon>
        <taxon>Hyphomicrobiales</taxon>
        <taxon>Rhizobiaceae</taxon>
        <taxon>Rhizobium/Agrobacterium group</taxon>
        <taxon>Rhizobium</taxon>
    </lineage>
</organism>
<feature type="chain" id="PRO_5031540748" evidence="3">
    <location>
        <begin position="22"/>
        <end position="364"/>
    </location>
</feature>
<protein>
    <submittedName>
        <fullName evidence="5">Branched-chain amino acid transport system substrate-binding protein</fullName>
    </submittedName>
</protein>
<feature type="domain" description="Leucine-binding protein" evidence="4">
    <location>
        <begin position="23"/>
        <end position="346"/>
    </location>
</feature>
<dbReference type="PANTHER" id="PTHR47151:SF2">
    <property type="entry name" value="AMINO ACID BINDING PROTEIN"/>
    <property type="match status" value="1"/>
</dbReference>
<dbReference type="InterPro" id="IPR028081">
    <property type="entry name" value="Leu-bd"/>
</dbReference>
<evidence type="ECO:0000313" key="6">
    <source>
        <dbReference type="Proteomes" id="UP000565286"/>
    </source>
</evidence>
<dbReference type="PANTHER" id="PTHR47151">
    <property type="entry name" value="LEU/ILE/VAL-BINDING ABC TRANSPORTER SUBUNIT"/>
    <property type="match status" value="1"/>
</dbReference>
<dbReference type="CDD" id="cd06342">
    <property type="entry name" value="PBP1_ABC_LIVBP-like"/>
    <property type="match status" value="1"/>
</dbReference>
<reference evidence="5 6" key="1">
    <citation type="submission" date="2020-08" db="EMBL/GenBank/DDBJ databases">
        <title>Genomic Encyclopedia of Type Strains, Phase IV (KMG-IV): sequencing the most valuable type-strain genomes for metagenomic binning, comparative biology and taxonomic classification.</title>
        <authorList>
            <person name="Goeker M."/>
        </authorList>
    </citation>
    <scope>NUCLEOTIDE SEQUENCE [LARGE SCALE GENOMIC DNA]</scope>
    <source>
        <strain evidence="5 6">DSM 26438</strain>
    </source>
</reference>
<name>A0A7W6C927_9HYPH</name>
<evidence type="ECO:0000256" key="3">
    <source>
        <dbReference type="SAM" id="SignalP"/>
    </source>
</evidence>